<evidence type="ECO:0000259" key="5">
    <source>
        <dbReference type="PROSITE" id="PS51721"/>
    </source>
</evidence>
<evidence type="ECO:0000256" key="4">
    <source>
        <dbReference type="ARBA" id="ARBA00031834"/>
    </source>
</evidence>
<gene>
    <name evidence="6" type="ORF">SAMEA4029009_CIC11G00000005618</name>
</gene>
<dbReference type="SUPFAM" id="SSF52540">
    <property type="entry name" value="P-loop containing nucleoside triphosphate hydrolases"/>
    <property type="match status" value="1"/>
</dbReference>
<dbReference type="PROSITE" id="PS51721">
    <property type="entry name" value="G_CP"/>
    <property type="match status" value="1"/>
</dbReference>
<comment type="function">
    <text evidence="1">May be involved in the mitochondrial lipid metabolism.</text>
</comment>
<evidence type="ECO:0000256" key="2">
    <source>
        <dbReference type="ARBA" id="ARBA00018901"/>
    </source>
</evidence>
<dbReference type="AlphaFoldDB" id="A0A1L0D8Y1"/>
<dbReference type="Proteomes" id="UP000182259">
    <property type="component" value="Chromosome II"/>
</dbReference>
<reference evidence="6 7" key="1">
    <citation type="submission" date="2016-10" db="EMBL/GenBank/DDBJ databases">
        <authorList>
            <person name="de Groot N.N."/>
        </authorList>
    </citation>
    <scope>NUCLEOTIDE SEQUENCE [LARGE SCALE GENOMIC DNA]</scope>
    <source>
        <strain evidence="6 7">PYCC 4715</strain>
    </source>
</reference>
<evidence type="ECO:0000256" key="1">
    <source>
        <dbReference type="ARBA" id="ARBA00003269"/>
    </source>
</evidence>
<proteinExistence type="predicted"/>
<sequence length="535" mass="60738">MGYFVDTKNTSSAKAFTKEEDFVHQRLLRAMSDQDKLLLLNGASMSVPDAQSELSKRKKHDPDAKVQCTRCRDALFRSKFVPDQYKVDSVTEVMENIPPHANLVYVVSAMDFPMSINEDVFKYRGASTMMFVVTKLDLFFANKAMAAKYGLQFFHDYFWRTYKVPPENVFCVSGTVDWHTERLYQAVQDNLFFIGCVNSGKSTLILALLHIAQQNRQKLPNARRDRMAQRLDDMAISNNKPTTRQALAKHNLAAINTFKKLHGPGTSYMPGFTRGNLPFELSRNVTIYDVPGFASSKASQLYEFMHANAIKSIQKGQKMHKKGTYKSHYETARGGQVVTVGGLFFLQVPQNVMLQVRNVVNHKMHIFKNMEKALQLWNDPHSNPALRDVFAVDSSKTKLVKYIIPSFYGSVDLVIRSVGYITMTPTGKFNAHQPFTVYLPEGLEAIIRQPITRYITRTLAGRDAQGNVLKKENWREKSVTEVKRYTGKSPFVSRLIPGEGPGNDAEIMQKYVQQVKGHAVSHATVSDENQYTNWV</sequence>
<dbReference type="PANTHER" id="PTHR46434">
    <property type="entry name" value="GENETIC INTERACTOR OF PROHIBITINS 3, MITOCHONDRIAL"/>
    <property type="match status" value="1"/>
</dbReference>
<dbReference type="GO" id="GO:0005739">
    <property type="term" value="C:mitochondrion"/>
    <property type="evidence" value="ECO:0007669"/>
    <property type="project" value="TreeGrafter"/>
</dbReference>
<accession>A0A1L0D8Y1</accession>
<keyword evidence="3" id="KW-0809">Transit peptide</keyword>
<dbReference type="InterPro" id="IPR027417">
    <property type="entry name" value="P-loop_NTPase"/>
</dbReference>
<protein>
    <recommendedName>
        <fullName evidence="2">Genetic interactor of prohibitins 3, mitochondrial</fullName>
    </recommendedName>
    <alternativeName>
        <fullName evidence="4">Found in mitochondrial proteome protein 38</fullName>
    </alternativeName>
</protein>
<evidence type="ECO:0000256" key="3">
    <source>
        <dbReference type="ARBA" id="ARBA00022946"/>
    </source>
</evidence>
<dbReference type="GO" id="GO:0005525">
    <property type="term" value="F:GTP binding"/>
    <property type="evidence" value="ECO:0007669"/>
    <property type="project" value="InterPro"/>
</dbReference>
<organism evidence="6 7">
    <name type="scientific">Sungouiella intermedia</name>
    <dbReference type="NCBI Taxonomy" id="45354"/>
    <lineage>
        <taxon>Eukaryota</taxon>
        <taxon>Fungi</taxon>
        <taxon>Dikarya</taxon>
        <taxon>Ascomycota</taxon>
        <taxon>Saccharomycotina</taxon>
        <taxon>Pichiomycetes</taxon>
        <taxon>Metschnikowiaceae</taxon>
        <taxon>Sungouiella</taxon>
    </lineage>
</organism>
<evidence type="ECO:0000313" key="7">
    <source>
        <dbReference type="Proteomes" id="UP000182259"/>
    </source>
</evidence>
<dbReference type="Gene3D" id="3.40.50.300">
    <property type="entry name" value="P-loop containing nucleotide triphosphate hydrolases"/>
    <property type="match status" value="1"/>
</dbReference>
<feature type="domain" description="CP-type G" evidence="5">
    <location>
        <begin position="87"/>
        <end position="296"/>
    </location>
</feature>
<dbReference type="InterPro" id="IPR050896">
    <property type="entry name" value="Mito_lipid_metab_GTPase"/>
</dbReference>
<dbReference type="EMBL" id="LT635765">
    <property type="protein sequence ID" value="SGZ52448.1"/>
    <property type="molecule type" value="Genomic_DNA"/>
</dbReference>
<name>A0A1L0D8Y1_9ASCO</name>
<dbReference type="PANTHER" id="PTHR46434:SF1">
    <property type="entry name" value="GENETIC INTERACTOR OF PROHIBITINS 3, MITOCHONDRIAL"/>
    <property type="match status" value="1"/>
</dbReference>
<evidence type="ECO:0000313" key="6">
    <source>
        <dbReference type="EMBL" id="SGZ52448.1"/>
    </source>
</evidence>
<dbReference type="InterPro" id="IPR030378">
    <property type="entry name" value="G_CP_dom"/>
</dbReference>